<dbReference type="STRING" id="46731.A0A3M6UDF0"/>
<keyword evidence="4" id="KW-0809">Transit peptide</keyword>
<feature type="domain" description="Lipoyl-binding" evidence="5">
    <location>
        <begin position="66"/>
        <end position="148"/>
    </location>
</feature>
<comment type="caution">
    <text evidence="6">The sequence shown here is derived from an EMBL/GenBank/DDBJ whole genome shotgun (WGS) entry which is preliminary data.</text>
</comment>
<dbReference type="HAMAP" id="MF_00272">
    <property type="entry name" value="GcvH"/>
    <property type="match status" value="1"/>
</dbReference>
<evidence type="ECO:0000256" key="2">
    <source>
        <dbReference type="ARBA" id="ARBA00022823"/>
    </source>
</evidence>
<dbReference type="Gene3D" id="2.40.50.100">
    <property type="match status" value="1"/>
</dbReference>
<dbReference type="InterPro" id="IPR002930">
    <property type="entry name" value="GCV_H"/>
</dbReference>
<gene>
    <name evidence="6" type="ORF">pdam_00010320</name>
</gene>
<dbReference type="NCBIfam" id="NF002270">
    <property type="entry name" value="PRK01202.1"/>
    <property type="match status" value="1"/>
</dbReference>
<dbReference type="InterPro" id="IPR033753">
    <property type="entry name" value="GCV_H/Fam206"/>
</dbReference>
<feature type="modified residue" description="N6-lipoyllysine" evidence="3">
    <location>
        <position position="107"/>
    </location>
</feature>
<dbReference type="PANTHER" id="PTHR11715:SF3">
    <property type="entry name" value="GLYCINE CLEAVAGE SYSTEM H PROTEIN-RELATED"/>
    <property type="match status" value="1"/>
</dbReference>
<dbReference type="OrthoDB" id="10264154at2759"/>
<dbReference type="AlphaFoldDB" id="A0A3M6UDF0"/>
<comment type="cofactor">
    <cofactor evidence="4">
        <name>(R)-lipoate</name>
        <dbReference type="ChEBI" id="CHEBI:83088"/>
    </cofactor>
    <text evidence="4">Binds 1 lipoyl cofactor covalently.</text>
</comment>
<keyword evidence="7" id="KW-1185">Reference proteome</keyword>
<evidence type="ECO:0000259" key="5">
    <source>
        <dbReference type="PROSITE" id="PS50968"/>
    </source>
</evidence>
<keyword evidence="4" id="KW-0496">Mitochondrion</keyword>
<comment type="subcellular location">
    <subcellularLocation>
        <location evidence="4">Mitochondrion</location>
    </subcellularLocation>
</comment>
<dbReference type="PANTHER" id="PTHR11715">
    <property type="entry name" value="GLYCINE CLEAVAGE SYSTEM H PROTEIN"/>
    <property type="match status" value="1"/>
</dbReference>
<comment type="subunit">
    <text evidence="4">The glycine cleavage system is composed of four proteins: P, T, L and H.</text>
</comment>
<name>A0A3M6UDF0_POCDA</name>
<organism evidence="6 7">
    <name type="scientific">Pocillopora damicornis</name>
    <name type="common">Cauliflower coral</name>
    <name type="synonym">Millepora damicornis</name>
    <dbReference type="NCBI Taxonomy" id="46731"/>
    <lineage>
        <taxon>Eukaryota</taxon>
        <taxon>Metazoa</taxon>
        <taxon>Cnidaria</taxon>
        <taxon>Anthozoa</taxon>
        <taxon>Hexacorallia</taxon>
        <taxon>Scleractinia</taxon>
        <taxon>Astrocoeniina</taxon>
        <taxon>Pocilloporidae</taxon>
        <taxon>Pocillopora</taxon>
    </lineage>
</organism>
<reference evidence="6 7" key="1">
    <citation type="journal article" date="2018" name="Sci. Rep.">
        <title>Comparative analysis of the Pocillopora damicornis genome highlights role of immune system in coral evolution.</title>
        <authorList>
            <person name="Cunning R."/>
            <person name="Bay R.A."/>
            <person name="Gillette P."/>
            <person name="Baker A.C."/>
            <person name="Traylor-Knowles N."/>
        </authorList>
    </citation>
    <scope>NUCLEOTIDE SEQUENCE [LARGE SCALE GENOMIC DNA]</scope>
    <source>
        <strain evidence="6">RSMAS</strain>
        <tissue evidence="6">Whole animal</tissue>
    </source>
</reference>
<dbReference type="GO" id="GO:0019464">
    <property type="term" value="P:glycine decarboxylation via glycine cleavage system"/>
    <property type="evidence" value="ECO:0007669"/>
    <property type="project" value="UniProtKB-UniRule"/>
</dbReference>
<dbReference type="NCBIfam" id="TIGR00527">
    <property type="entry name" value="gcvH"/>
    <property type="match status" value="1"/>
</dbReference>
<dbReference type="EMBL" id="RCHS01001758">
    <property type="protein sequence ID" value="RMX51534.1"/>
    <property type="molecule type" value="Genomic_DNA"/>
</dbReference>
<dbReference type="SUPFAM" id="SSF51230">
    <property type="entry name" value="Single hybrid motif"/>
    <property type="match status" value="1"/>
</dbReference>
<dbReference type="Pfam" id="PF01597">
    <property type="entry name" value="GCV_H"/>
    <property type="match status" value="1"/>
</dbReference>
<dbReference type="Proteomes" id="UP000275408">
    <property type="component" value="Unassembled WGS sequence"/>
</dbReference>
<protein>
    <recommendedName>
        <fullName evidence="4">Glycine cleavage system H protein</fullName>
    </recommendedName>
</protein>
<dbReference type="InterPro" id="IPR000089">
    <property type="entry name" value="Biotin_lipoyl"/>
</dbReference>
<evidence type="ECO:0000313" key="7">
    <source>
        <dbReference type="Proteomes" id="UP000275408"/>
    </source>
</evidence>
<dbReference type="GO" id="GO:0005960">
    <property type="term" value="C:glycine cleavage complex"/>
    <property type="evidence" value="ECO:0007669"/>
    <property type="project" value="UniProtKB-UniRule"/>
</dbReference>
<dbReference type="PROSITE" id="PS50968">
    <property type="entry name" value="BIOTINYL_LIPOYL"/>
    <property type="match status" value="1"/>
</dbReference>
<accession>A0A3M6UDF0</accession>
<dbReference type="GO" id="GO:0009249">
    <property type="term" value="P:protein lipoylation"/>
    <property type="evidence" value="ECO:0007669"/>
    <property type="project" value="TreeGrafter"/>
</dbReference>
<evidence type="ECO:0000256" key="3">
    <source>
        <dbReference type="PIRSR" id="PIRSR617453-50"/>
    </source>
</evidence>
<dbReference type="InterPro" id="IPR011053">
    <property type="entry name" value="Single_hybrid_motif"/>
</dbReference>
<comment type="similarity">
    <text evidence="1 4">Belongs to the GcvH family.</text>
</comment>
<feature type="non-terminal residue" evidence="6">
    <location>
        <position position="1"/>
    </location>
</feature>
<keyword evidence="2 3" id="KW-0450">Lipoyl</keyword>
<evidence type="ECO:0000256" key="1">
    <source>
        <dbReference type="ARBA" id="ARBA00009249"/>
    </source>
</evidence>
<evidence type="ECO:0000256" key="4">
    <source>
        <dbReference type="RuleBase" id="RU364055"/>
    </source>
</evidence>
<dbReference type="GO" id="GO:0005739">
    <property type="term" value="C:mitochondrion"/>
    <property type="evidence" value="ECO:0007669"/>
    <property type="project" value="UniProtKB-SubCell"/>
</dbReference>
<comment type="function">
    <text evidence="4">The H protein shuttles the methylamine group of glycine from the P protein to the T protein.</text>
</comment>
<proteinExistence type="inferred from homology"/>
<dbReference type="InterPro" id="IPR017453">
    <property type="entry name" value="GCV_H_sub"/>
</dbReference>
<sequence length="171" mass="19016">FQWSNMATFVSRACGIVPQFFSVSTKRVVICSSRVESKRLLHVGRCLLAERKYTKKHEWISVDNGIGSIGVTDYAQKELGEVVYAQLPEVEDTFNIGDEIGALESVKAAADIYSPAKGEVSEINGELESNPGLVNESPYDKGWLVKMKVEELADDLLSEEEYNDLVKSIDH</sequence>
<evidence type="ECO:0000313" key="6">
    <source>
        <dbReference type="EMBL" id="RMX51534.1"/>
    </source>
</evidence>
<dbReference type="CDD" id="cd06848">
    <property type="entry name" value="GCS_H"/>
    <property type="match status" value="1"/>
</dbReference>